<evidence type="ECO:0000256" key="2">
    <source>
        <dbReference type="ARBA" id="ARBA00022448"/>
    </source>
</evidence>
<reference evidence="16 17" key="1">
    <citation type="submission" date="2019-06" db="EMBL/GenBank/DDBJ databases">
        <authorList>
            <person name="Lee I."/>
            <person name="Jang G.I."/>
            <person name="Hwang C.Y."/>
        </authorList>
    </citation>
    <scope>NUCLEOTIDE SEQUENCE [LARGE SCALE GENOMIC DNA]</scope>
    <source>
        <strain evidence="16 17">PAMC 28131</strain>
    </source>
</reference>
<evidence type="ECO:0000256" key="9">
    <source>
        <dbReference type="ARBA" id="ARBA00023136"/>
    </source>
</evidence>
<dbReference type="EMBL" id="VFSU01000026">
    <property type="protein sequence ID" value="TPE60441.1"/>
    <property type="molecule type" value="Genomic_DNA"/>
</dbReference>
<evidence type="ECO:0000256" key="12">
    <source>
        <dbReference type="RuleBase" id="RU003357"/>
    </source>
</evidence>
<feature type="signal peptide" evidence="13">
    <location>
        <begin position="1"/>
        <end position="19"/>
    </location>
</feature>
<dbReference type="InterPro" id="IPR039426">
    <property type="entry name" value="TonB-dep_rcpt-like"/>
</dbReference>
<keyword evidence="10 11" id="KW-0998">Cell outer membrane</keyword>
<feature type="domain" description="TonB-dependent receptor plug" evidence="15">
    <location>
        <begin position="25"/>
        <end position="130"/>
    </location>
</feature>
<dbReference type="GO" id="GO:0009279">
    <property type="term" value="C:cell outer membrane"/>
    <property type="evidence" value="ECO:0007669"/>
    <property type="project" value="UniProtKB-SubCell"/>
</dbReference>
<keyword evidence="2 11" id="KW-0813">Transport</keyword>
<organism evidence="16 17">
    <name type="scientific">Sandaracinobacter neustonicus</name>
    <dbReference type="NCBI Taxonomy" id="1715348"/>
    <lineage>
        <taxon>Bacteria</taxon>
        <taxon>Pseudomonadati</taxon>
        <taxon>Pseudomonadota</taxon>
        <taxon>Alphaproteobacteria</taxon>
        <taxon>Sphingomonadales</taxon>
        <taxon>Sphingosinicellaceae</taxon>
        <taxon>Sandaracinobacter</taxon>
    </lineage>
</organism>
<dbReference type="SUPFAM" id="SSF56935">
    <property type="entry name" value="Porins"/>
    <property type="match status" value="1"/>
</dbReference>
<dbReference type="InterPro" id="IPR036942">
    <property type="entry name" value="Beta-barrel_TonB_sf"/>
</dbReference>
<evidence type="ECO:0000259" key="14">
    <source>
        <dbReference type="Pfam" id="PF00593"/>
    </source>
</evidence>
<evidence type="ECO:0000256" key="10">
    <source>
        <dbReference type="ARBA" id="ARBA00023237"/>
    </source>
</evidence>
<dbReference type="PROSITE" id="PS52016">
    <property type="entry name" value="TONB_DEPENDENT_REC_3"/>
    <property type="match status" value="1"/>
</dbReference>
<dbReference type="Pfam" id="PF00593">
    <property type="entry name" value="TonB_dep_Rec_b-barrel"/>
    <property type="match status" value="1"/>
</dbReference>
<keyword evidence="17" id="KW-1185">Reference proteome</keyword>
<evidence type="ECO:0000256" key="11">
    <source>
        <dbReference type="PROSITE-ProRule" id="PRU01360"/>
    </source>
</evidence>
<keyword evidence="8 12" id="KW-0798">TonB box</keyword>
<dbReference type="Proteomes" id="UP000319897">
    <property type="component" value="Unassembled WGS sequence"/>
</dbReference>
<evidence type="ECO:0000259" key="15">
    <source>
        <dbReference type="Pfam" id="PF07715"/>
    </source>
</evidence>
<proteinExistence type="inferred from homology"/>
<evidence type="ECO:0000256" key="7">
    <source>
        <dbReference type="ARBA" id="ARBA00023065"/>
    </source>
</evidence>
<keyword evidence="9 11" id="KW-0472">Membrane</keyword>
<comment type="similarity">
    <text evidence="11 12">Belongs to the TonB-dependent receptor family.</text>
</comment>
<accession>A0A501XIH4</accession>
<dbReference type="InterPro" id="IPR012910">
    <property type="entry name" value="Plug_dom"/>
</dbReference>
<name>A0A501XIH4_9SPHN</name>
<dbReference type="GO" id="GO:0006826">
    <property type="term" value="P:iron ion transport"/>
    <property type="evidence" value="ECO:0007669"/>
    <property type="project" value="UniProtKB-KW"/>
</dbReference>
<keyword evidence="4" id="KW-0410">Iron transport</keyword>
<evidence type="ECO:0000256" key="8">
    <source>
        <dbReference type="ARBA" id="ARBA00023077"/>
    </source>
</evidence>
<sequence>MRAVWLSGLSLLAVTPVWAGEGPASPQSLTILSADDLSLRGDPWTLAPDARVPGLLGLAVPGTGVRGWALRGLSNARSIAPLDPALGVFVDGVPLGRIDGEAFALFDLDQVTVRRGGQGALLGRGTSAGALDIRLAAPAKEFGGFVGGAWGQWDRKMVRGSVDVPLGALGLKVSAYVSDDDGVVRNRVTGQKLNDEDRAGIRLAARLTPLETVDWAVAVAYTQDKGENILSFGCNPADPSACRGWSSTTGMVTTRIRGGQPQYSLPVSGDKADQVLGRVEATTLVTSRLAWTGEALEVALISGFVDTRENSGLDFADGRALPTAAVPNPPVRGFTNGGYAVLTDSGSQQMSQELRVSGRLLDGALGWTVGGQLLDGDDRLDTADMQTLENGTAAGLPRLLADRVVRSSSKALAGFADASFTSGALRLEAGVRYTDEERRLTSLSQSACGPAGCLSLATVPGKLTSGVWTPRAAASFEVMDGLSLFASAARGYRPGGWNVRAVTPAAFTAYAPETAWTYEGGVAAAAFEGRLSARVTGFLLDVQDMQGSGAAVIGDVPQFWAGTLADYRNQGVELELGAQPIAALNLHANLTVQNARYRRNAAVDAQIAQCAGGTGPSTACGVGAVTASGELADPAFAPDLTAGFGARYDLPIPTAGIIFSPSVDFSWRSRFETDTANLSASTGAHMLMDAAIAIETDDKAWLMTLSCRNCLDEDAGEASLLGWTYPVNPRSWMVTARRQF</sequence>
<dbReference type="PANTHER" id="PTHR32552">
    <property type="entry name" value="FERRICHROME IRON RECEPTOR-RELATED"/>
    <property type="match status" value="1"/>
</dbReference>
<protein>
    <submittedName>
        <fullName evidence="16">TonB-dependent receptor</fullName>
    </submittedName>
</protein>
<dbReference type="RefSeq" id="WP_140928377.1">
    <property type="nucleotide sequence ID" value="NZ_VFSU01000026.1"/>
</dbReference>
<evidence type="ECO:0000256" key="3">
    <source>
        <dbReference type="ARBA" id="ARBA00022452"/>
    </source>
</evidence>
<feature type="chain" id="PRO_5021427332" evidence="13">
    <location>
        <begin position="20"/>
        <end position="740"/>
    </location>
</feature>
<evidence type="ECO:0000256" key="13">
    <source>
        <dbReference type="SAM" id="SignalP"/>
    </source>
</evidence>
<keyword evidence="3 11" id="KW-1134">Transmembrane beta strand</keyword>
<keyword evidence="6" id="KW-0408">Iron</keyword>
<comment type="caution">
    <text evidence="16">The sequence shown here is derived from an EMBL/GenBank/DDBJ whole genome shotgun (WGS) entry which is preliminary data.</text>
</comment>
<gene>
    <name evidence="16" type="ORF">FJQ54_10505</name>
</gene>
<dbReference type="Gene3D" id="2.40.170.20">
    <property type="entry name" value="TonB-dependent receptor, beta-barrel domain"/>
    <property type="match status" value="1"/>
</dbReference>
<evidence type="ECO:0000313" key="16">
    <source>
        <dbReference type="EMBL" id="TPE60441.1"/>
    </source>
</evidence>
<evidence type="ECO:0000256" key="4">
    <source>
        <dbReference type="ARBA" id="ARBA00022496"/>
    </source>
</evidence>
<dbReference type="PANTHER" id="PTHR32552:SF81">
    <property type="entry name" value="TONB-DEPENDENT OUTER MEMBRANE RECEPTOR"/>
    <property type="match status" value="1"/>
</dbReference>
<dbReference type="InterPro" id="IPR000531">
    <property type="entry name" value="Beta-barrel_TonB"/>
</dbReference>
<keyword evidence="7" id="KW-0406">Ion transport</keyword>
<evidence type="ECO:0000256" key="5">
    <source>
        <dbReference type="ARBA" id="ARBA00022692"/>
    </source>
</evidence>
<feature type="domain" description="TonB-dependent receptor-like beta-barrel" evidence="14">
    <location>
        <begin position="338"/>
        <end position="709"/>
    </location>
</feature>
<keyword evidence="5 11" id="KW-0812">Transmembrane</keyword>
<dbReference type="OrthoDB" id="7455607at2"/>
<keyword evidence="13" id="KW-0732">Signal</keyword>
<comment type="subcellular location">
    <subcellularLocation>
        <location evidence="1 11">Cell outer membrane</location>
        <topology evidence="1 11">Multi-pass membrane protein</topology>
    </subcellularLocation>
</comment>
<evidence type="ECO:0000313" key="17">
    <source>
        <dbReference type="Proteomes" id="UP000319897"/>
    </source>
</evidence>
<dbReference type="AlphaFoldDB" id="A0A501XIH4"/>
<evidence type="ECO:0000256" key="1">
    <source>
        <dbReference type="ARBA" id="ARBA00004571"/>
    </source>
</evidence>
<evidence type="ECO:0000256" key="6">
    <source>
        <dbReference type="ARBA" id="ARBA00023004"/>
    </source>
</evidence>
<dbReference type="Pfam" id="PF07715">
    <property type="entry name" value="Plug"/>
    <property type="match status" value="1"/>
</dbReference>
<keyword evidence="16" id="KW-0675">Receptor</keyword>